<comment type="caution">
    <text evidence="1">The sequence shown here is derived from an EMBL/GenBank/DDBJ whole genome shotgun (WGS) entry which is preliminary data.</text>
</comment>
<reference evidence="1 2" key="1">
    <citation type="journal article" date="2014" name="Genome Biol. Evol.">
        <title>The secreted proteins of Achlya hypogyna and Thraustotheca clavata identify the ancestral oomycete secretome and reveal gene acquisitions by horizontal gene transfer.</title>
        <authorList>
            <person name="Misner I."/>
            <person name="Blouin N."/>
            <person name="Leonard G."/>
            <person name="Richards T.A."/>
            <person name="Lane C.E."/>
        </authorList>
    </citation>
    <scope>NUCLEOTIDE SEQUENCE [LARGE SCALE GENOMIC DNA]</scope>
    <source>
        <strain evidence="1 2">ATCC 48635</strain>
    </source>
</reference>
<evidence type="ECO:0008006" key="3">
    <source>
        <dbReference type="Google" id="ProtNLM"/>
    </source>
</evidence>
<name>A0A1V9Z897_ACHHY</name>
<keyword evidence="2" id="KW-1185">Reference proteome</keyword>
<dbReference type="STRING" id="1202772.A0A1V9Z897"/>
<evidence type="ECO:0000313" key="2">
    <source>
        <dbReference type="Proteomes" id="UP000243579"/>
    </source>
</evidence>
<dbReference type="AlphaFoldDB" id="A0A1V9Z897"/>
<evidence type="ECO:0000313" key="1">
    <source>
        <dbReference type="EMBL" id="OQR94228.1"/>
    </source>
</evidence>
<sequence>MGAFRESCLAANERLQMAQLWAHKKTRARRFFTWYEYVRANKQRLQERAQRRRCVLQRTMHQWQYAHALHTQRDRYERQALRHFQDHVIRTYFRAWQLEVSSARCRRELAQDRLVIIQRCRLQAAAFNDWRENVQAKMMSRFLRQRASGHFQNYLLLSMFEQWIEMVGQKRWGAILHHRAVVHNTRQRLSSALRLWQQRATEARRIRERTAVALLHWKAQMEGQAFRTWQEYVRRRVIKRSSRHEALEWRQRMFLQQGLLHWATAGFSLREQRILAAAREAAARAERVWRHVAQIASHWRHLVLRRRAASPAPARAVAQAVELRPMRWAAHRDDNESPPPVDLLYDQVPLPRGVAKYGIEYKITDPGSPAPLTAPKLSLQVAVAPIAGSMEREPVPCPEPEPAPVARNLTHSESVSVDAVAREMEVRLKYWQKKKAEWVQHKQHMQDIRRHLEDLREDSASIETVRVLERTLLVMEATHAEHQAAYIASKAEMAAFNEQIQRLSGQDLN</sequence>
<dbReference type="EMBL" id="JNBR01000369">
    <property type="protein sequence ID" value="OQR94228.1"/>
    <property type="molecule type" value="Genomic_DNA"/>
</dbReference>
<gene>
    <name evidence="1" type="ORF">ACHHYP_01591</name>
</gene>
<dbReference type="Proteomes" id="UP000243579">
    <property type="component" value="Unassembled WGS sequence"/>
</dbReference>
<accession>A0A1V9Z897</accession>
<organism evidence="1 2">
    <name type="scientific">Achlya hypogyna</name>
    <name type="common">Oomycete</name>
    <name type="synonym">Protoachlya hypogyna</name>
    <dbReference type="NCBI Taxonomy" id="1202772"/>
    <lineage>
        <taxon>Eukaryota</taxon>
        <taxon>Sar</taxon>
        <taxon>Stramenopiles</taxon>
        <taxon>Oomycota</taxon>
        <taxon>Saprolegniomycetes</taxon>
        <taxon>Saprolegniales</taxon>
        <taxon>Achlyaceae</taxon>
        <taxon>Achlya</taxon>
    </lineage>
</organism>
<proteinExistence type="predicted"/>
<protein>
    <recommendedName>
        <fullName evidence="3">Sfi1 spindle body domain-containing protein</fullName>
    </recommendedName>
</protein>
<dbReference type="OrthoDB" id="195843at2759"/>